<dbReference type="SUPFAM" id="SSF56317">
    <property type="entry name" value="Carbon-nitrogen hydrolase"/>
    <property type="match status" value="1"/>
</dbReference>
<evidence type="ECO:0000259" key="2">
    <source>
        <dbReference type="PROSITE" id="PS50263"/>
    </source>
</evidence>
<dbReference type="STRING" id="296218.AWN68_11900"/>
<keyword evidence="4" id="KW-1185">Reference proteome</keyword>
<organism evidence="3 4">
    <name type="scientific">Roseivirga echinicomitans</name>
    <dbReference type="NCBI Taxonomy" id="296218"/>
    <lineage>
        <taxon>Bacteria</taxon>
        <taxon>Pseudomonadati</taxon>
        <taxon>Bacteroidota</taxon>
        <taxon>Cytophagia</taxon>
        <taxon>Cytophagales</taxon>
        <taxon>Roseivirgaceae</taxon>
        <taxon>Roseivirga</taxon>
    </lineage>
</organism>
<dbReference type="GO" id="GO:0000257">
    <property type="term" value="F:nitrilase activity"/>
    <property type="evidence" value="ECO:0007669"/>
    <property type="project" value="UniProtKB-ARBA"/>
</dbReference>
<dbReference type="InterPro" id="IPR003010">
    <property type="entry name" value="C-N_Hydrolase"/>
</dbReference>
<dbReference type="InterPro" id="IPR044149">
    <property type="entry name" value="Nitrilases_CHs"/>
</dbReference>
<dbReference type="CDD" id="cd07564">
    <property type="entry name" value="nitrilases_CHs"/>
    <property type="match status" value="1"/>
</dbReference>
<dbReference type="InterPro" id="IPR000132">
    <property type="entry name" value="Nitrilase/CN_hydratase_CS"/>
</dbReference>
<dbReference type="RefSeq" id="WP_068418975.1">
    <property type="nucleotide sequence ID" value="NZ_LRDB01000051.1"/>
</dbReference>
<dbReference type="InterPro" id="IPR036526">
    <property type="entry name" value="C-N_Hydrolase_sf"/>
</dbReference>
<protein>
    <recommendedName>
        <fullName evidence="2">CN hydrolase domain-containing protein</fullName>
    </recommendedName>
</protein>
<dbReference type="EMBL" id="LRDB01000051">
    <property type="protein sequence ID" value="KYG72456.1"/>
    <property type="molecule type" value="Genomic_DNA"/>
</dbReference>
<dbReference type="PANTHER" id="PTHR46044">
    <property type="entry name" value="NITRILASE"/>
    <property type="match status" value="1"/>
</dbReference>
<proteinExistence type="inferred from homology"/>
<dbReference type="OrthoDB" id="9811121at2"/>
<evidence type="ECO:0000256" key="1">
    <source>
        <dbReference type="ARBA" id="ARBA00008129"/>
    </source>
</evidence>
<dbReference type="Proteomes" id="UP000075615">
    <property type="component" value="Unassembled WGS sequence"/>
</dbReference>
<dbReference type="PROSITE" id="PS00921">
    <property type="entry name" value="NITRIL_CHT_2"/>
    <property type="match status" value="1"/>
</dbReference>
<evidence type="ECO:0000313" key="4">
    <source>
        <dbReference type="Proteomes" id="UP000075615"/>
    </source>
</evidence>
<dbReference type="Gene3D" id="3.60.110.10">
    <property type="entry name" value="Carbon-nitrogen hydrolase"/>
    <property type="match status" value="1"/>
</dbReference>
<feature type="domain" description="CN hydrolase" evidence="2">
    <location>
        <begin position="5"/>
        <end position="284"/>
    </location>
</feature>
<comment type="caution">
    <text evidence="3">The sequence shown here is derived from an EMBL/GenBank/DDBJ whole genome shotgun (WGS) entry which is preliminary data.</text>
</comment>
<dbReference type="Pfam" id="PF00795">
    <property type="entry name" value="CN_hydrolase"/>
    <property type="match status" value="1"/>
</dbReference>
<dbReference type="PROSITE" id="PS50263">
    <property type="entry name" value="CN_HYDROLASE"/>
    <property type="match status" value="1"/>
</dbReference>
<gene>
    <name evidence="3" type="ORF">AWN68_11900</name>
</gene>
<name>A0A150X1A7_9BACT</name>
<reference evidence="3 4" key="1">
    <citation type="submission" date="2016-01" db="EMBL/GenBank/DDBJ databases">
        <title>Genome sequencing of Roseivirga echinicomitans KMM 6058.</title>
        <authorList>
            <person name="Selvaratnam C."/>
            <person name="Thevarajoo S."/>
            <person name="Goh K.M."/>
            <person name="Ee R."/>
            <person name="Chan K.-G."/>
            <person name="Chong C.S."/>
        </authorList>
    </citation>
    <scope>NUCLEOTIDE SEQUENCE [LARGE SCALE GENOMIC DNA]</scope>
    <source>
        <strain evidence="3 4">KMM 6058</strain>
    </source>
</reference>
<comment type="similarity">
    <text evidence="1">Belongs to the carbon-nitrogen hydrolase superfamily. Nitrilase family.</text>
</comment>
<dbReference type="AlphaFoldDB" id="A0A150X1A7"/>
<dbReference type="PANTHER" id="PTHR46044:SF1">
    <property type="entry name" value="CN HYDROLASE DOMAIN-CONTAINING PROTEIN"/>
    <property type="match status" value="1"/>
</dbReference>
<sequence length="316" mass="35488">MNQKTTIGVVQSAPEYLNVEKSMQKVEALLREAAAKGAQLVTFGETWFTGYPAWIDYCDEYARWDFPATKTVFARTHEHSLDVNGPEVKQIGKWTKELGVVVVMGINEKVTSGIGNGTIYNSLLTWNEKGELANHHRKLMPTHTERLLYGQGDGAGLQAVDTAFGRIGGLICWEHWMPLTRQTMHNSGEHIHVAVWPKVHEMLQVATRSYAFEGRCFAVGVGQVMRVKDIPSEFKLPPEFEGKFEGKPEHMILNGGSCIFGPSGETILAPQWDVEGVFTAEVDLNKCYEERLALDVTGHYQRHDVFELSVNKKRPK</sequence>
<accession>A0A150X1A7</accession>
<evidence type="ECO:0000313" key="3">
    <source>
        <dbReference type="EMBL" id="KYG72456.1"/>
    </source>
</evidence>